<accession>A0A7S2YUS8</accession>
<gene>
    <name evidence="2" type="ORF">PPRO1316_LOCUS17</name>
</gene>
<organism evidence="2">
    <name type="scientific">Pycnococcus provasolii</name>
    <dbReference type="NCBI Taxonomy" id="41880"/>
    <lineage>
        <taxon>Eukaryota</taxon>
        <taxon>Viridiplantae</taxon>
        <taxon>Chlorophyta</taxon>
        <taxon>Pseudoscourfieldiophyceae</taxon>
        <taxon>Pseudoscourfieldiales</taxon>
        <taxon>Pycnococcaceae</taxon>
        <taxon>Pycnococcus</taxon>
    </lineage>
</organism>
<sequence>MRRKLEDDKYGVEALAVHPGEVMTNVTRSLPAWLIRLKEIMMVPFLLTAAEGARASIAALTCPNVSHRSKEDGTLGYLGSGGDPERPARQARREEDAKLLWKISAAQCDLPEHMTFEVDL</sequence>
<dbReference type="EMBL" id="HBHV01000021">
    <property type="protein sequence ID" value="CAE0007414.1"/>
    <property type="molecule type" value="Transcribed_RNA"/>
</dbReference>
<reference evidence="2" key="1">
    <citation type="submission" date="2021-01" db="EMBL/GenBank/DDBJ databases">
        <authorList>
            <person name="Corre E."/>
            <person name="Pelletier E."/>
            <person name="Niang G."/>
            <person name="Scheremetjew M."/>
            <person name="Finn R."/>
            <person name="Kale V."/>
            <person name="Holt S."/>
            <person name="Cochrane G."/>
            <person name="Meng A."/>
            <person name="Brown T."/>
            <person name="Cohen L."/>
        </authorList>
    </citation>
    <scope>NUCLEOTIDE SEQUENCE</scope>
    <source>
        <strain evidence="2">RCC2336</strain>
    </source>
</reference>
<dbReference type="AlphaFoldDB" id="A0A7S2YUS8"/>
<evidence type="ECO:0000313" key="2">
    <source>
        <dbReference type="EMBL" id="CAE0007414.1"/>
    </source>
</evidence>
<feature type="region of interest" description="Disordered" evidence="1">
    <location>
        <begin position="66"/>
        <end position="93"/>
    </location>
</feature>
<dbReference type="Gene3D" id="3.40.50.720">
    <property type="entry name" value="NAD(P)-binding Rossmann-like Domain"/>
    <property type="match status" value="1"/>
</dbReference>
<name>A0A7S2YUS8_9CHLO</name>
<feature type="compositionally biased region" description="Basic and acidic residues" evidence="1">
    <location>
        <begin position="83"/>
        <end position="93"/>
    </location>
</feature>
<proteinExistence type="predicted"/>
<protein>
    <submittedName>
        <fullName evidence="2">Uncharacterized protein</fullName>
    </submittedName>
</protein>
<evidence type="ECO:0000256" key="1">
    <source>
        <dbReference type="SAM" id="MobiDB-lite"/>
    </source>
</evidence>